<keyword evidence="5" id="KW-1185">Reference proteome</keyword>
<dbReference type="PANTHER" id="PTHR47706:SF4">
    <property type="entry name" value="NMRA-LIKE DOMAIN-CONTAINING PROTEIN"/>
    <property type="match status" value="1"/>
</dbReference>
<dbReference type="InterPro" id="IPR051609">
    <property type="entry name" value="NmrA/Isoflavone_reductase-like"/>
</dbReference>
<dbReference type="PANTHER" id="PTHR47706">
    <property type="entry name" value="NMRA-LIKE FAMILY PROTEIN"/>
    <property type="match status" value="1"/>
</dbReference>
<evidence type="ECO:0000256" key="1">
    <source>
        <dbReference type="ARBA" id="ARBA00005725"/>
    </source>
</evidence>
<accession>A0AAN6TXC0</accession>
<evidence type="ECO:0000313" key="5">
    <source>
        <dbReference type="Proteomes" id="UP001302602"/>
    </source>
</evidence>
<reference evidence="4" key="1">
    <citation type="journal article" date="2023" name="Mol. Phylogenet. Evol.">
        <title>Genome-scale phylogeny and comparative genomics of the fungal order Sordariales.</title>
        <authorList>
            <person name="Hensen N."/>
            <person name="Bonometti L."/>
            <person name="Westerberg I."/>
            <person name="Brannstrom I.O."/>
            <person name="Guillou S."/>
            <person name="Cros-Aarteil S."/>
            <person name="Calhoun S."/>
            <person name="Haridas S."/>
            <person name="Kuo A."/>
            <person name="Mondo S."/>
            <person name="Pangilinan J."/>
            <person name="Riley R."/>
            <person name="LaButti K."/>
            <person name="Andreopoulos B."/>
            <person name="Lipzen A."/>
            <person name="Chen C."/>
            <person name="Yan M."/>
            <person name="Daum C."/>
            <person name="Ng V."/>
            <person name="Clum A."/>
            <person name="Steindorff A."/>
            <person name="Ohm R.A."/>
            <person name="Martin F."/>
            <person name="Silar P."/>
            <person name="Natvig D.O."/>
            <person name="Lalanne C."/>
            <person name="Gautier V."/>
            <person name="Ament-Velasquez S.L."/>
            <person name="Kruys A."/>
            <person name="Hutchinson M.I."/>
            <person name="Powell A.J."/>
            <person name="Barry K."/>
            <person name="Miller A.N."/>
            <person name="Grigoriev I.V."/>
            <person name="Debuchy R."/>
            <person name="Gladieux P."/>
            <person name="Hiltunen Thoren M."/>
            <person name="Johannesson H."/>
        </authorList>
    </citation>
    <scope>NUCLEOTIDE SEQUENCE</scope>
    <source>
        <strain evidence="4">CBS 731.68</strain>
    </source>
</reference>
<protein>
    <submittedName>
        <fullName evidence="4">Uncharacterized protein</fullName>
    </submittedName>
</protein>
<sequence length="191" mass="20885">MVKIAVAGPGHVASEIIDGLFATGRHEIVILSRQASHRDRSIPRQIRKYLADKSKDGKFLNYIAGSRQTAKHLRSTNLLYVDHGNGTAVVAGNMTEKYSLTAIADLVNIVVKAVEDEGEWPKIGGINGNTLFFADETAIGEEIKEMDREDLKAGVIKTSWPPGLDHFSLSEAEKEPISRPILCGMLLNMTS</sequence>
<keyword evidence="3" id="KW-0560">Oxidoreductase</keyword>
<comment type="caution">
    <text evidence="4">The sequence shown here is derived from an EMBL/GenBank/DDBJ whole genome shotgun (WGS) entry which is preliminary data.</text>
</comment>
<dbReference type="AlphaFoldDB" id="A0AAN6TXC0"/>
<evidence type="ECO:0000313" key="4">
    <source>
        <dbReference type="EMBL" id="KAK4121576.1"/>
    </source>
</evidence>
<dbReference type="EMBL" id="MU853233">
    <property type="protein sequence ID" value="KAK4121576.1"/>
    <property type="molecule type" value="Genomic_DNA"/>
</dbReference>
<organism evidence="4 5">
    <name type="scientific">Parathielavia appendiculata</name>
    <dbReference type="NCBI Taxonomy" id="2587402"/>
    <lineage>
        <taxon>Eukaryota</taxon>
        <taxon>Fungi</taxon>
        <taxon>Dikarya</taxon>
        <taxon>Ascomycota</taxon>
        <taxon>Pezizomycotina</taxon>
        <taxon>Sordariomycetes</taxon>
        <taxon>Sordariomycetidae</taxon>
        <taxon>Sordariales</taxon>
        <taxon>Chaetomiaceae</taxon>
        <taxon>Parathielavia</taxon>
    </lineage>
</organism>
<evidence type="ECO:0000256" key="2">
    <source>
        <dbReference type="ARBA" id="ARBA00022857"/>
    </source>
</evidence>
<gene>
    <name evidence="4" type="ORF">N657DRAFT_657630</name>
</gene>
<dbReference type="GeneID" id="87831596"/>
<reference evidence="4" key="2">
    <citation type="submission" date="2023-05" db="EMBL/GenBank/DDBJ databases">
        <authorList>
            <consortium name="Lawrence Berkeley National Laboratory"/>
            <person name="Steindorff A."/>
            <person name="Hensen N."/>
            <person name="Bonometti L."/>
            <person name="Westerberg I."/>
            <person name="Brannstrom I.O."/>
            <person name="Guillou S."/>
            <person name="Cros-Aarteil S."/>
            <person name="Calhoun S."/>
            <person name="Haridas S."/>
            <person name="Kuo A."/>
            <person name="Mondo S."/>
            <person name="Pangilinan J."/>
            <person name="Riley R."/>
            <person name="Labutti K."/>
            <person name="Andreopoulos B."/>
            <person name="Lipzen A."/>
            <person name="Chen C."/>
            <person name="Yanf M."/>
            <person name="Daum C."/>
            <person name="Ng V."/>
            <person name="Clum A."/>
            <person name="Ohm R."/>
            <person name="Martin F."/>
            <person name="Silar P."/>
            <person name="Natvig D."/>
            <person name="Lalanne C."/>
            <person name="Gautier V."/>
            <person name="Ament-Velasquez S.L."/>
            <person name="Kruys A."/>
            <person name="Hutchinson M.I."/>
            <person name="Powell A.J."/>
            <person name="Barry K."/>
            <person name="Miller A.N."/>
            <person name="Grigoriev I.V."/>
            <person name="Debuchy R."/>
            <person name="Gladieux P."/>
            <person name="Thoren M.H."/>
            <person name="Johannesson H."/>
        </authorList>
    </citation>
    <scope>NUCLEOTIDE SEQUENCE</scope>
    <source>
        <strain evidence="4">CBS 731.68</strain>
    </source>
</reference>
<dbReference type="GO" id="GO:0016491">
    <property type="term" value="F:oxidoreductase activity"/>
    <property type="evidence" value="ECO:0007669"/>
    <property type="project" value="UniProtKB-KW"/>
</dbReference>
<evidence type="ECO:0000256" key="3">
    <source>
        <dbReference type="ARBA" id="ARBA00023002"/>
    </source>
</evidence>
<keyword evidence="2" id="KW-0521">NADP</keyword>
<dbReference type="Proteomes" id="UP001302602">
    <property type="component" value="Unassembled WGS sequence"/>
</dbReference>
<proteinExistence type="inferred from homology"/>
<dbReference type="RefSeq" id="XP_062645347.1">
    <property type="nucleotide sequence ID" value="XM_062794827.1"/>
</dbReference>
<comment type="similarity">
    <text evidence="1">Belongs to the NmrA-type oxidoreductase family. Isoflavone reductase subfamily.</text>
</comment>
<name>A0AAN6TXC0_9PEZI</name>